<keyword evidence="12" id="KW-1185">Reference proteome</keyword>
<dbReference type="InterPro" id="IPR005481">
    <property type="entry name" value="BC-like_N"/>
</dbReference>
<evidence type="ECO:0000256" key="1">
    <source>
        <dbReference type="ARBA" id="ARBA00001953"/>
    </source>
</evidence>
<keyword evidence="6" id="KW-0092">Biotin</keyword>
<dbReference type="PANTHER" id="PTHR18866">
    <property type="entry name" value="CARBOXYLASE:PYRUVATE/ACETYL-COA/PROPIONYL-COA CARBOXYLASE"/>
    <property type="match status" value="1"/>
</dbReference>
<dbReference type="FunFam" id="3.30.470.20:FF:000028">
    <property type="entry name" value="Methylcrotonoyl-CoA carboxylase subunit alpha, mitochondrial"/>
    <property type="match status" value="1"/>
</dbReference>
<keyword evidence="2 11" id="KW-0436">Ligase</keyword>
<accession>A0A840YXE6</accession>
<dbReference type="EMBL" id="JACIJI010000001">
    <property type="protein sequence ID" value="MBB5718220.1"/>
    <property type="molecule type" value="Genomic_DNA"/>
</dbReference>
<dbReference type="InterPro" id="IPR011054">
    <property type="entry name" value="Rudment_hybrid_motif"/>
</dbReference>
<dbReference type="Pfam" id="PF02786">
    <property type="entry name" value="CPSase_L_D2"/>
    <property type="match status" value="1"/>
</dbReference>
<dbReference type="InterPro" id="IPR011053">
    <property type="entry name" value="Single_hybrid_motif"/>
</dbReference>
<dbReference type="SUPFAM" id="SSF56059">
    <property type="entry name" value="Glutathione synthetase ATP-binding domain-like"/>
    <property type="match status" value="1"/>
</dbReference>
<protein>
    <submittedName>
        <fullName evidence="11">3-methylcrotonyl-CoA carboxylase alpha subunit</fullName>
        <ecNumber evidence="11">6.4.1.4</ecNumber>
    </submittedName>
</protein>
<dbReference type="Gene3D" id="2.40.50.100">
    <property type="match status" value="1"/>
</dbReference>
<evidence type="ECO:0000259" key="9">
    <source>
        <dbReference type="PROSITE" id="PS50975"/>
    </source>
</evidence>
<dbReference type="InterPro" id="IPR011764">
    <property type="entry name" value="Biotin_carboxylation_dom"/>
</dbReference>
<feature type="domain" description="ATP-grasp" evidence="9">
    <location>
        <begin position="120"/>
        <end position="322"/>
    </location>
</feature>
<dbReference type="RefSeq" id="WP_184001890.1">
    <property type="nucleotide sequence ID" value="NZ_BAABIF010000004.1"/>
</dbReference>
<dbReference type="InterPro" id="IPR005479">
    <property type="entry name" value="CPAse_ATP-bd"/>
</dbReference>
<dbReference type="SUPFAM" id="SSF51230">
    <property type="entry name" value="Single hybrid motif"/>
    <property type="match status" value="1"/>
</dbReference>
<dbReference type="GO" id="GO:0046872">
    <property type="term" value="F:metal ion binding"/>
    <property type="evidence" value="ECO:0007669"/>
    <property type="project" value="InterPro"/>
</dbReference>
<proteinExistence type="predicted"/>
<dbReference type="Gene3D" id="3.30.470.20">
    <property type="entry name" value="ATP-grasp fold, B domain"/>
    <property type="match status" value="1"/>
</dbReference>
<dbReference type="PROSITE" id="PS00188">
    <property type="entry name" value="BIOTIN"/>
    <property type="match status" value="1"/>
</dbReference>
<evidence type="ECO:0000259" key="10">
    <source>
        <dbReference type="PROSITE" id="PS50979"/>
    </source>
</evidence>
<feature type="domain" description="Lipoyl-binding" evidence="8">
    <location>
        <begin position="564"/>
        <end position="641"/>
    </location>
</feature>
<evidence type="ECO:0000313" key="11">
    <source>
        <dbReference type="EMBL" id="MBB5718220.1"/>
    </source>
</evidence>
<dbReference type="EC" id="6.4.1.4" evidence="11"/>
<evidence type="ECO:0000313" key="12">
    <source>
        <dbReference type="Proteomes" id="UP000554342"/>
    </source>
</evidence>
<comment type="caution">
    <text evidence="11">The sequence shown here is derived from an EMBL/GenBank/DDBJ whole genome shotgun (WGS) entry which is preliminary data.</text>
</comment>
<feature type="domain" description="Biotin carboxylation" evidence="10">
    <location>
        <begin position="1"/>
        <end position="471"/>
    </location>
</feature>
<evidence type="ECO:0000256" key="3">
    <source>
        <dbReference type="ARBA" id="ARBA00022741"/>
    </source>
</evidence>
<reference evidence="11 12" key="1">
    <citation type="submission" date="2020-08" db="EMBL/GenBank/DDBJ databases">
        <title>Genomic Encyclopedia of Type Strains, Phase IV (KMG-IV): sequencing the most valuable type-strain genomes for metagenomic binning, comparative biology and taxonomic classification.</title>
        <authorList>
            <person name="Goeker M."/>
        </authorList>
    </citation>
    <scope>NUCLEOTIDE SEQUENCE [LARGE SCALE GENOMIC DNA]</scope>
    <source>
        <strain evidence="11 12">DSM 27203</strain>
    </source>
</reference>
<sequence length="645" mass="69877">MITRLLIANRGEIACRVMRTARRMGIATVAVYSDADAHALHVRQADEAVHIGPSPARESYLQGDRIIAAAKETGAQAIHPGYGFLSENADFAQAVLDAGLIWIGPKPDSIRAMGLKDAAKKLMQDAGVPTTPGYLGEDQTPETLKEKADAIGYPVLIKAVAGGGGKGMRRVDAAGDFMDALASCKREAASSFGDDRVLIEKYILSPRHIEVQVFGDAHGNVVHLFERDCSLQRRHQKVIEEAPAPGMDEETRESVCAAAVRAAKAVDYEGAGTIEFIADASEGLRSDRIWFMEMNTRLQVEHPVTEEITGVDLVEWQLRVAAGEPIPVQQEDLSINGWAMEARLYAEDPAKGFLPSTGTLERFNLPAAIRPLRYRAERSGTRTQLDLPGEGRIETGVEQGSEISPFYDPMIAKIVCHSDTRQAAALGLAHLVSDAEVWPVRTNAGFLWALLVDPDFMGGKVHTGFIDQHHDDVVFAMNPPEWLLTLAARHQLADVQPKLAGFRLNTSRHTDVQLMDRDDSFTANFAAEVSYDQENYPVLHADHNAVWATLNGKTWRFVAARTDGGGAGAAGDGAILSPMPGKIIAVEVAEGDTVTKGQKLVTLEAMKMEHTLTAPFDGTVSELPVAKDGQVSEGSLLVRVEAAEE</sequence>
<evidence type="ECO:0000256" key="4">
    <source>
        <dbReference type="ARBA" id="ARBA00022840"/>
    </source>
</evidence>
<gene>
    <name evidence="11" type="ORF">FHR23_001127</name>
</gene>
<dbReference type="Pfam" id="PF02785">
    <property type="entry name" value="Biotin_carb_C"/>
    <property type="match status" value="1"/>
</dbReference>
<dbReference type="FunFam" id="2.40.50.100:FF:000003">
    <property type="entry name" value="Acetyl-CoA carboxylase biotin carboxyl carrier protein"/>
    <property type="match status" value="1"/>
</dbReference>
<dbReference type="SMART" id="SM00878">
    <property type="entry name" value="Biotin_carb_C"/>
    <property type="match status" value="1"/>
</dbReference>
<keyword evidence="3 7" id="KW-0547">Nucleotide-binding</keyword>
<name>A0A840YXE6_9SPHN</name>
<dbReference type="InterPro" id="IPR016185">
    <property type="entry name" value="PreATP-grasp_dom_sf"/>
</dbReference>
<dbReference type="GO" id="GO:0004485">
    <property type="term" value="F:methylcrotonoyl-CoA carboxylase activity"/>
    <property type="evidence" value="ECO:0007669"/>
    <property type="project" value="UniProtKB-EC"/>
</dbReference>
<keyword evidence="5" id="KW-0809">Transit peptide</keyword>
<keyword evidence="4 7" id="KW-0067">ATP-binding</keyword>
<comment type="cofactor">
    <cofactor evidence="1">
        <name>biotin</name>
        <dbReference type="ChEBI" id="CHEBI:57586"/>
    </cofactor>
</comment>
<evidence type="ECO:0000256" key="2">
    <source>
        <dbReference type="ARBA" id="ARBA00022598"/>
    </source>
</evidence>
<dbReference type="InterPro" id="IPR000089">
    <property type="entry name" value="Biotin_lipoyl"/>
</dbReference>
<dbReference type="Pfam" id="PF00364">
    <property type="entry name" value="Biotin_lipoyl"/>
    <property type="match status" value="1"/>
</dbReference>
<dbReference type="PROSITE" id="PS50975">
    <property type="entry name" value="ATP_GRASP"/>
    <property type="match status" value="1"/>
</dbReference>
<dbReference type="PROSITE" id="PS00867">
    <property type="entry name" value="CPSASE_2"/>
    <property type="match status" value="1"/>
</dbReference>
<dbReference type="InterPro" id="IPR050856">
    <property type="entry name" value="Biotin_carboxylase_complex"/>
</dbReference>
<dbReference type="FunFam" id="3.30.1490.20:FF:000003">
    <property type="entry name" value="acetyl-CoA carboxylase isoform X1"/>
    <property type="match status" value="1"/>
</dbReference>
<dbReference type="AlphaFoldDB" id="A0A840YXE6"/>
<evidence type="ECO:0000256" key="7">
    <source>
        <dbReference type="PROSITE-ProRule" id="PRU00409"/>
    </source>
</evidence>
<dbReference type="SUPFAM" id="SSF51246">
    <property type="entry name" value="Rudiment single hybrid motif"/>
    <property type="match status" value="1"/>
</dbReference>
<dbReference type="PROSITE" id="PS50979">
    <property type="entry name" value="BC"/>
    <property type="match status" value="1"/>
</dbReference>
<dbReference type="PANTHER" id="PTHR18866:SF33">
    <property type="entry name" value="METHYLCROTONOYL-COA CARBOXYLASE SUBUNIT ALPHA, MITOCHONDRIAL-RELATED"/>
    <property type="match status" value="1"/>
</dbReference>
<dbReference type="FunFam" id="3.40.50.20:FF:000010">
    <property type="entry name" value="Propionyl-CoA carboxylase subunit alpha"/>
    <property type="match status" value="1"/>
</dbReference>
<dbReference type="GO" id="GO:0005524">
    <property type="term" value="F:ATP binding"/>
    <property type="evidence" value="ECO:0007669"/>
    <property type="project" value="UniProtKB-UniRule"/>
</dbReference>
<dbReference type="InterPro" id="IPR011761">
    <property type="entry name" value="ATP-grasp"/>
</dbReference>
<dbReference type="PROSITE" id="PS50968">
    <property type="entry name" value="BIOTINYL_LIPOYL"/>
    <property type="match status" value="1"/>
</dbReference>
<evidence type="ECO:0000256" key="6">
    <source>
        <dbReference type="ARBA" id="ARBA00023267"/>
    </source>
</evidence>
<dbReference type="SUPFAM" id="SSF52440">
    <property type="entry name" value="PreATP-grasp domain"/>
    <property type="match status" value="1"/>
</dbReference>
<dbReference type="CDD" id="cd06850">
    <property type="entry name" value="biotinyl_domain"/>
    <property type="match status" value="1"/>
</dbReference>
<dbReference type="InterPro" id="IPR005482">
    <property type="entry name" value="Biotin_COase_C"/>
</dbReference>
<dbReference type="Pfam" id="PF00289">
    <property type="entry name" value="Biotin_carb_N"/>
    <property type="match status" value="1"/>
</dbReference>
<dbReference type="Proteomes" id="UP000554342">
    <property type="component" value="Unassembled WGS sequence"/>
</dbReference>
<evidence type="ECO:0000259" key="8">
    <source>
        <dbReference type="PROSITE" id="PS50968"/>
    </source>
</evidence>
<evidence type="ECO:0000256" key="5">
    <source>
        <dbReference type="ARBA" id="ARBA00022946"/>
    </source>
</evidence>
<dbReference type="InterPro" id="IPR001882">
    <property type="entry name" value="Biotin_BS"/>
</dbReference>
<organism evidence="11 12">
    <name type="scientific">Stakelama sediminis</name>
    <dbReference type="NCBI Taxonomy" id="463200"/>
    <lineage>
        <taxon>Bacteria</taxon>
        <taxon>Pseudomonadati</taxon>
        <taxon>Pseudomonadota</taxon>
        <taxon>Alphaproteobacteria</taxon>
        <taxon>Sphingomonadales</taxon>
        <taxon>Sphingomonadaceae</taxon>
        <taxon>Stakelama</taxon>
    </lineage>
</organism>